<proteinExistence type="predicted"/>
<reference evidence="1" key="1">
    <citation type="submission" date="2019-10" db="EMBL/GenBank/DDBJ databases">
        <authorList>
            <consortium name="DOE Joint Genome Institute"/>
            <person name="Kuo A."/>
            <person name="Miyauchi S."/>
            <person name="Kiss E."/>
            <person name="Drula E."/>
            <person name="Kohler A."/>
            <person name="Sanchez-Garcia M."/>
            <person name="Andreopoulos B."/>
            <person name="Barry K.W."/>
            <person name="Bonito G."/>
            <person name="Buee M."/>
            <person name="Carver A."/>
            <person name="Chen C."/>
            <person name="Cichocki N."/>
            <person name="Clum A."/>
            <person name="Culley D."/>
            <person name="Crous P.W."/>
            <person name="Fauchery L."/>
            <person name="Girlanda M."/>
            <person name="Hayes R."/>
            <person name="Keri Z."/>
            <person name="Labutti K."/>
            <person name="Lipzen A."/>
            <person name="Lombard V."/>
            <person name="Magnuson J."/>
            <person name="Maillard F."/>
            <person name="Morin E."/>
            <person name="Murat C."/>
            <person name="Nolan M."/>
            <person name="Ohm R."/>
            <person name="Pangilinan J."/>
            <person name="Pereira M."/>
            <person name="Perotto S."/>
            <person name="Peter M."/>
            <person name="Riley R."/>
            <person name="Sitrit Y."/>
            <person name="Stielow B."/>
            <person name="Szollosi G."/>
            <person name="Zifcakova L."/>
            <person name="Stursova M."/>
            <person name="Spatafora J.W."/>
            <person name="Tedersoo L."/>
            <person name="Vaario L.-M."/>
            <person name="Yamada A."/>
            <person name="Yan M."/>
            <person name="Wang P."/>
            <person name="Xu J."/>
            <person name="Bruns T."/>
            <person name="Baldrian P."/>
            <person name="Vilgalys R."/>
            <person name="Henrissat B."/>
            <person name="Grigoriev I.V."/>
            <person name="Hibbett D."/>
            <person name="Nagy L.G."/>
            <person name="Martin F.M."/>
        </authorList>
    </citation>
    <scope>NUCLEOTIDE SEQUENCE</scope>
    <source>
        <strain evidence="1">P2</strain>
    </source>
</reference>
<sequence length="2219" mass="248899">MAAPTPKGPCRFFRSKEGCRYGKKCRFSHDLGSTSGTRTPPQTPQQSARSSPTPATPKTRPARSGNAAPRNVCDFYWNTGQCNRGFDCTFRHQKNTNPQSGSTNTAGGVEDEEDAANAALEFFTTDNLTQMAGVGLHSIQEGTPENAHNSIKRYLGGEPLNKPTDMKPLISILASVNRRNHFWELLDMIIRVGPLDCIGDILKFPNVSPRAATGFTLLSFQLDYFPVLEYFTSDLVLKSTLHHNINALYAVLYEHWATVSTIIESSLKSMIANRTWNDPTPGLPEKLQGKLTGIVVFKTISDLVIQVFNRFKTALETHPQLNGLVEHLTEWFDVWGAGVLSQPPTFQDPVTSDRETCKLTVQTLGETIERLPVLSEAEKTQALLMRLEQTYDPPGHLRLEGPRHDNDFANIVQIRICPTSDELMCPVTPHLPVTVPGAPHHLPAGSMERHLDIQFRLLREDLTFPIRESLNVLQEDLDATWTQSYGKKRELTELEKVLEKGGGLYRSSGKNSVIFTVYTDVHYAQLSTRSQGFAIGLKIRCPPGPGRDPDWKKRVEHWKHVGSKKLTSGSLVALVLVSGGTSMVYLANLVSTVDDISESAKHSADYIQVKATFFDPQVEIEALRKEKITIDTSTFAILIDNGVMFESVRPFLRTLSTIDSTSVPFSRYICAQDPLNGIEVRPPRYATAPGFRFKLQSVAKPGEVIDPLDVSNPASIARARVQLQRSSVLDPSQADGVVDSLIREVSLIQGYTGKEIFRILFDNKIKPIVLIAFTNHALDHMLNSILDAKITKKFVRLGSRSTDERVAQYSLQNIERTFVDASMNRQIGREIAIKRKIEEEMLQVMDDIQIPEPSEGQIKEYLQQDWGEHLSAMFEPPFWIAEYAARLWESEGEEGEWKVTGKKGKGKEQSHLMARTYYGLWKRGLDIAFIQPPQPRLVEVPLSKKQKKKQVQPDVVLVPPTQKEQDMYQERVFEFFSSLCFGDLVPPAPTENRPFIQLQDSPAVWAMSLQERQRLAEHWEEEMRRLAYHNHLEEYERLRERYEEACEKFGAVSDEVRVCSIFDIQPRVLVVEEAGQVLEAHILASLVDSVQHLICIGDPKQLRPNLATYSLSMDSGRGKELFKFDRSLMERLADNGFPMSQINVQRRMRPTISHHIRTILYPKLEDNEIVKYYPDVKGMSENVVFFTHNNKEDGGQESVSKVNSFEVKMIVDLVMYFLRQGEYNNQGDIAVLCAYLGQLQKVRAELRSLKVTVAVDERDEDQLVRQGLQDEDETPSIEEVAVAKHVRLGTVDIFQGQEAKIVIVSLVRNSGEFDTDNASIGFLKSENRINVALSRAKHGLYIMGNASNLRKNPTWSTILDEMEKEGQIGFGFPIICARHPEQVKIVSGPGQLPKIAPLGGCLLPCEFKLSCGHNCRSLCHADLDNHKSTLCYENCVRLACIRQHPCVRLCHQPCGNCEFPISNVALPCGHVEKQVPCRLLEDLKSVKCQKMVLKKLPYCEHSKQVACYKDPASATCTDLCDKPMSCCSKKCKGKCGECQKRNLDVNKARSGPIERINHTGHPCERPLYCQHLCGRPCHPKDQGCNDECKQSCRQDCIHYKCPNPCSATCAPCLEACPWKCAHYECPVACGSICARLPCDEPCGKALECDHPCPSVCGEPCAIQKCVVCMSDDAKTAVVDLIMQRAISDIDTTSDDVSEKLITLECGHIFTVETLDGHCSMSDYYEIDPMTGRYLKMKAPPVKYQTPPACPTCRGPITSPRYGRVTKRANLDILEQNVASNMSKQLEKHGPSMEAITASLEALETAAKGMAIADDFASEDDFAQICEKREESFGKTGEPLPIDILRELKARHGFSKKEADVWKKIVKDIDRVYEAIVDVASARSAHVNAYEAAMTTLFKLEMEALVLNPSKADGKTQHEAAFAAVNTKIGQPPHKADRKYHIEAFMLSIELRLMLAQIASARISELPLTSNEPDQPRHRQIWTTFVGFLYDSCIKDCAKAISLARSCSALRQETRVSMVNLRCTFEKDRFDALEERRMIQISSESGEDQLRMRASLGTFVSQQRAAAQEELSKVRTRYFQSRPINSREEMNEEVLWFKENCTSRAEKVFAAYKDLREQVLKAEVFYQSVSLREKQDIVKALGFGHSGHFYNCENGHTFVITECGGAMEASTCPECRAPIGGGNHHLMESNTRAVEFEQLARGGGSGENPWAPGGYMANAF</sequence>
<name>A0ACB6ZHI0_THEGA</name>
<gene>
    <name evidence="1" type="ORF">BDM02DRAFT_3095370</name>
</gene>
<keyword evidence="2" id="KW-1185">Reference proteome</keyword>
<evidence type="ECO:0000313" key="2">
    <source>
        <dbReference type="Proteomes" id="UP000886501"/>
    </source>
</evidence>
<dbReference type="EMBL" id="MU118003">
    <property type="protein sequence ID" value="KAF9649047.1"/>
    <property type="molecule type" value="Genomic_DNA"/>
</dbReference>
<protein>
    <submittedName>
        <fullName evidence="1">Uncharacterized protein</fullName>
    </submittedName>
</protein>
<accession>A0ACB6ZHI0</accession>
<evidence type="ECO:0000313" key="1">
    <source>
        <dbReference type="EMBL" id="KAF9649047.1"/>
    </source>
</evidence>
<organism evidence="1 2">
    <name type="scientific">Thelephora ganbajun</name>
    <name type="common">Ganba fungus</name>
    <dbReference type="NCBI Taxonomy" id="370292"/>
    <lineage>
        <taxon>Eukaryota</taxon>
        <taxon>Fungi</taxon>
        <taxon>Dikarya</taxon>
        <taxon>Basidiomycota</taxon>
        <taxon>Agaricomycotina</taxon>
        <taxon>Agaricomycetes</taxon>
        <taxon>Thelephorales</taxon>
        <taxon>Thelephoraceae</taxon>
        <taxon>Thelephora</taxon>
    </lineage>
</organism>
<reference evidence="1" key="2">
    <citation type="journal article" date="2020" name="Nat. Commun.">
        <title>Large-scale genome sequencing of mycorrhizal fungi provides insights into the early evolution of symbiotic traits.</title>
        <authorList>
            <person name="Miyauchi S."/>
            <person name="Kiss E."/>
            <person name="Kuo A."/>
            <person name="Drula E."/>
            <person name="Kohler A."/>
            <person name="Sanchez-Garcia M."/>
            <person name="Morin E."/>
            <person name="Andreopoulos B."/>
            <person name="Barry K.W."/>
            <person name="Bonito G."/>
            <person name="Buee M."/>
            <person name="Carver A."/>
            <person name="Chen C."/>
            <person name="Cichocki N."/>
            <person name="Clum A."/>
            <person name="Culley D."/>
            <person name="Crous P.W."/>
            <person name="Fauchery L."/>
            <person name="Girlanda M."/>
            <person name="Hayes R.D."/>
            <person name="Keri Z."/>
            <person name="LaButti K."/>
            <person name="Lipzen A."/>
            <person name="Lombard V."/>
            <person name="Magnuson J."/>
            <person name="Maillard F."/>
            <person name="Murat C."/>
            <person name="Nolan M."/>
            <person name="Ohm R.A."/>
            <person name="Pangilinan J."/>
            <person name="Pereira M.F."/>
            <person name="Perotto S."/>
            <person name="Peter M."/>
            <person name="Pfister S."/>
            <person name="Riley R."/>
            <person name="Sitrit Y."/>
            <person name="Stielow J.B."/>
            <person name="Szollosi G."/>
            <person name="Zifcakova L."/>
            <person name="Stursova M."/>
            <person name="Spatafora J.W."/>
            <person name="Tedersoo L."/>
            <person name="Vaario L.M."/>
            <person name="Yamada A."/>
            <person name="Yan M."/>
            <person name="Wang P."/>
            <person name="Xu J."/>
            <person name="Bruns T."/>
            <person name="Baldrian P."/>
            <person name="Vilgalys R."/>
            <person name="Dunand C."/>
            <person name="Henrissat B."/>
            <person name="Grigoriev I.V."/>
            <person name="Hibbett D."/>
            <person name="Nagy L.G."/>
            <person name="Martin F.M."/>
        </authorList>
    </citation>
    <scope>NUCLEOTIDE SEQUENCE</scope>
    <source>
        <strain evidence="1">P2</strain>
    </source>
</reference>
<comment type="caution">
    <text evidence="1">The sequence shown here is derived from an EMBL/GenBank/DDBJ whole genome shotgun (WGS) entry which is preliminary data.</text>
</comment>
<dbReference type="Proteomes" id="UP000886501">
    <property type="component" value="Unassembled WGS sequence"/>
</dbReference>